<feature type="transmembrane region" description="Helical" evidence="1">
    <location>
        <begin position="27"/>
        <end position="46"/>
    </location>
</feature>
<keyword evidence="1" id="KW-0472">Membrane</keyword>
<dbReference type="EMBL" id="JAQGLA010000044">
    <property type="protein sequence ID" value="MDA3628368.1"/>
    <property type="molecule type" value="Genomic_DNA"/>
</dbReference>
<sequence length="414" mass="43166">MLFTHDNAPTVRMTAAPARTRLDGVDMARGLAVLGMFVAHIGPAVINPTAGGAADFLAMLGNGHASILFATLAGVSLALLTGGDRLHQGLALRRDRVRIGVRAVILFVLGMAMTELGVPMMVILSFYALYFLLALPFLRVRPAVLLVVAAVWAVVGPVASFFLRTAISGETAGGALAFTDLTSLSTAGAGIQRLLLDGAYPVLTWMPFVLVGLAVGRLDLRSTAVRLRLLVSGVVLAVVGAGGSWLALNVFGGMRALQPVLEALRPIAEQMGKDPLDVLQMTGFGTAPTTTPAFLLINAPHSGTSFEIAASTGAALAVLAVCLFAGDHLGKLFAPLSAVGALALTVYVAQGVALKILMDSAGEALMAQPWLPLLGFALVSLVFCALWRPFLGRGPLERVMHWTSTKTSNALVRA</sequence>
<dbReference type="PANTHER" id="PTHR30590:SF3">
    <property type="entry name" value="HYPOTHETICAL MEMBRANE SPANNING PROTEIN"/>
    <property type="match status" value="1"/>
</dbReference>
<proteinExistence type="predicted"/>
<accession>A0ABT4V3I1</accession>
<name>A0ABT4V3I1_9PSEU</name>
<keyword evidence="5" id="KW-1185">Reference proteome</keyword>
<dbReference type="InterPro" id="IPR052529">
    <property type="entry name" value="Bact_Transport_Assoc"/>
</dbReference>
<dbReference type="Pfam" id="PF04235">
    <property type="entry name" value="DUF418"/>
    <property type="match status" value="1"/>
</dbReference>
<dbReference type="Proteomes" id="UP001210380">
    <property type="component" value="Unassembled WGS sequence"/>
</dbReference>
<dbReference type="PANTHER" id="PTHR30590">
    <property type="entry name" value="INNER MEMBRANE PROTEIN"/>
    <property type="match status" value="1"/>
</dbReference>
<dbReference type="InterPro" id="IPR012429">
    <property type="entry name" value="HGSNAT_cat"/>
</dbReference>
<evidence type="ECO:0000313" key="4">
    <source>
        <dbReference type="EMBL" id="MDA3628368.1"/>
    </source>
</evidence>
<feature type="transmembrane region" description="Helical" evidence="1">
    <location>
        <begin position="143"/>
        <end position="163"/>
    </location>
</feature>
<feature type="transmembrane region" description="Helical" evidence="1">
    <location>
        <begin position="104"/>
        <end position="131"/>
    </location>
</feature>
<evidence type="ECO:0000256" key="1">
    <source>
        <dbReference type="SAM" id="Phobius"/>
    </source>
</evidence>
<feature type="transmembrane region" description="Helical" evidence="1">
    <location>
        <begin position="227"/>
        <end position="248"/>
    </location>
</feature>
<feature type="transmembrane region" description="Helical" evidence="1">
    <location>
        <begin position="202"/>
        <end position="220"/>
    </location>
</feature>
<feature type="domain" description="Heparan-alpha-glucosaminide N-acetyltransferase catalytic" evidence="3">
    <location>
        <begin position="21"/>
        <end position="224"/>
    </location>
</feature>
<feature type="transmembrane region" description="Helical" evidence="1">
    <location>
        <begin position="308"/>
        <end position="325"/>
    </location>
</feature>
<evidence type="ECO:0000259" key="2">
    <source>
        <dbReference type="Pfam" id="PF04235"/>
    </source>
</evidence>
<feature type="transmembrane region" description="Helical" evidence="1">
    <location>
        <begin position="370"/>
        <end position="391"/>
    </location>
</feature>
<reference evidence="4 5" key="1">
    <citation type="submission" date="2022-11" db="EMBL/GenBank/DDBJ databases">
        <title>Draft genome sequence of Saccharopolyspora sp. WRP15-2 isolated from rhizosphere soils of wild rice in Thailand.</title>
        <authorList>
            <person name="Duangmal K."/>
            <person name="Kammanee S."/>
            <person name="Muangham S."/>
        </authorList>
    </citation>
    <scope>NUCLEOTIDE SEQUENCE [LARGE SCALE GENOMIC DNA]</scope>
    <source>
        <strain evidence="4 5">WRP15-2</strain>
    </source>
</reference>
<gene>
    <name evidence="4" type="ORF">OU415_23250</name>
</gene>
<evidence type="ECO:0000259" key="3">
    <source>
        <dbReference type="Pfam" id="PF07786"/>
    </source>
</evidence>
<feature type="transmembrane region" description="Helical" evidence="1">
    <location>
        <begin position="332"/>
        <end position="350"/>
    </location>
</feature>
<protein>
    <submittedName>
        <fullName evidence="4">DUF418 domain-containing protein</fullName>
    </submittedName>
</protein>
<dbReference type="InterPro" id="IPR007349">
    <property type="entry name" value="DUF418"/>
</dbReference>
<dbReference type="RefSeq" id="WP_270951208.1">
    <property type="nucleotide sequence ID" value="NZ_JAQGLA010000044.1"/>
</dbReference>
<keyword evidence="1" id="KW-0812">Transmembrane</keyword>
<dbReference type="Pfam" id="PF07786">
    <property type="entry name" value="HGSNAT_cat"/>
    <property type="match status" value="1"/>
</dbReference>
<comment type="caution">
    <text evidence="4">The sequence shown here is derived from an EMBL/GenBank/DDBJ whole genome shotgun (WGS) entry which is preliminary data.</text>
</comment>
<organism evidence="4 5">
    <name type="scientific">Saccharopolyspora oryzae</name>
    <dbReference type="NCBI Taxonomy" id="2997343"/>
    <lineage>
        <taxon>Bacteria</taxon>
        <taxon>Bacillati</taxon>
        <taxon>Actinomycetota</taxon>
        <taxon>Actinomycetes</taxon>
        <taxon>Pseudonocardiales</taxon>
        <taxon>Pseudonocardiaceae</taxon>
        <taxon>Saccharopolyspora</taxon>
    </lineage>
</organism>
<feature type="transmembrane region" description="Helical" evidence="1">
    <location>
        <begin position="66"/>
        <end position="83"/>
    </location>
</feature>
<keyword evidence="1" id="KW-1133">Transmembrane helix</keyword>
<feature type="domain" description="DUF418" evidence="2">
    <location>
        <begin position="312"/>
        <end position="403"/>
    </location>
</feature>
<evidence type="ECO:0000313" key="5">
    <source>
        <dbReference type="Proteomes" id="UP001210380"/>
    </source>
</evidence>